<evidence type="ECO:0000313" key="14">
    <source>
        <dbReference type="Proteomes" id="UP000093000"/>
    </source>
</evidence>
<proteinExistence type="predicted"/>
<feature type="compositionally biased region" description="Basic residues" evidence="10">
    <location>
        <begin position="120"/>
        <end position="132"/>
    </location>
</feature>
<evidence type="ECO:0000256" key="5">
    <source>
        <dbReference type="ARBA" id="ARBA00022806"/>
    </source>
</evidence>
<dbReference type="GO" id="GO:0005524">
    <property type="term" value="F:ATP binding"/>
    <property type="evidence" value="ECO:0007669"/>
    <property type="project" value="UniProtKB-KW"/>
</dbReference>
<evidence type="ECO:0000259" key="11">
    <source>
        <dbReference type="PROSITE" id="PS51192"/>
    </source>
</evidence>
<dbReference type="Gene3D" id="1.20.120.1080">
    <property type="match status" value="1"/>
</dbReference>
<dbReference type="GO" id="GO:0003724">
    <property type="term" value="F:RNA helicase activity"/>
    <property type="evidence" value="ECO:0007669"/>
    <property type="project" value="UniProtKB-EC"/>
</dbReference>
<evidence type="ECO:0000256" key="8">
    <source>
        <dbReference type="ARBA" id="ARBA00047984"/>
    </source>
</evidence>
<keyword evidence="14" id="KW-1185">Reference proteome</keyword>
<dbReference type="Pfam" id="PF21010">
    <property type="entry name" value="HA2_C"/>
    <property type="match status" value="1"/>
</dbReference>
<dbReference type="InterPro" id="IPR001650">
    <property type="entry name" value="Helicase_C-like"/>
</dbReference>
<dbReference type="SMART" id="SM00847">
    <property type="entry name" value="HA2"/>
    <property type="match status" value="1"/>
</dbReference>
<dbReference type="Pfam" id="PF00270">
    <property type="entry name" value="DEAD"/>
    <property type="match status" value="1"/>
</dbReference>
<keyword evidence="2" id="KW-0507">mRNA processing</keyword>
<feature type="coiled-coil region" evidence="9">
    <location>
        <begin position="231"/>
        <end position="258"/>
    </location>
</feature>
<evidence type="ECO:0000256" key="2">
    <source>
        <dbReference type="ARBA" id="ARBA00022664"/>
    </source>
</evidence>
<dbReference type="Pfam" id="PF04408">
    <property type="entry name" value="WHD_HA2"/>
    <property type="match status" value="1"/>
</dbReference>
<dbReference type="GO" id="GO:0071013">
    <property type="term" value="C:catalytic step 2 spliceosome"/>
    <property type="evidence" value="ECO:0007669"/>
    <property type="project" value="TreeGrafter"/>
</dbReference>
<feature type="compositionally biased region" description="Basic and acidic residues" evidence="10">
    <location>
        <begin position="110"/>
        <end position="119"/>
    </location>
</feature>
<dbReference type="GO" id="GO:0016787">
    <property type="term" value="F:hydrolase activity"/>
    <property type="evidence" value="ECO:0007669"/>
    <property type="project" value="UniProtKB-KW"/>
</dbReference>
<dbReference type="InterPro" id="IPR011545">
    <property type="entry name" value="DEAD/DEAH_box_helicase_dom"/>
</dbReference>
<evidence type="ECO:0000256" key="3">
    <source>
        <dbReference type="ARBA" id="ARBA00022741"/>
    </source>
</evidence>
<dbReference type="OrthoDB" id="10253254at2759"/>
<dbReference type="STRING" id="101091.A0A1C7N2H1"/>
<feature type="compositionally biased region" description="Basic and acidic residues" evidence="10">
    <location>
        <begin position="163"/>
        <end position="221"/>
    </location>
</feature>
<sequence>MDLQSWVSDNAMKLMGLSESTMVDFIIATAKKASSPQDLYSKLTSTGAPDNSNTQQFAFELFSRVPRKPSRSAAAAQAQAEKEQRKREQKEEAKLRKASERYSLMLDDVQENKEDEEQRRIRKQEKKLRKKRKQEELSDDDTEVKMTESSRYKKTEEEEEEERERQAEIERMKDIQERDELAQRLKDKDKDRTKRVVEDRSAKEGSEAYKRRNLADDKQARQEALPELRKISNQKYLKMREEQQLALLEQEIADEKRFFAGQKMTKREIRDLEYKEEVLRLAKARMSIDTKEDGYVMPEDYITEKGKIDRKRKENALYKRYEEEEKFETEHDLWEKSQIQKAAARARDEEDDYEYVFDDDQKIDFVMAAKLNEPDPKDVELLERIDAAERKAKSIEEIRKSLPIYQYRDSLLEAIDQFQVLIIVGETGSGKTTQLPQYLYEHGFTKGDKKIGCTQPRRVAAMSVAARVAEEMGVHLGQEVGYSIRFEDCTSDKTCVKYMTDGMLLREFMTEPDLASYSCMIIDEAHERTLSTDILFGLIKDIARFRPDLKLLISSATMNAQKFSEYFDDAPIFNIPGRPYPVEIYYTKAPEANYLRAAITQVLTIHVTQGKGDILVFLTGQDEIEAAQEGLTQACKALGSKISELMVCPIYANLPSEQQSRIFEPTPEGARKVILATNIAETSITVDGVSYVIDPGFNKQKTFNPRTGMEALTVVPCSRASSTQRAGRAGRTGPGKCFRLFTQWAFYNEMEENTVPEIQRVNLSNVVLLLKSLGINDLVNFDFLDPPVEDTMIRSLSQLYALGALNDRAELTKLGRRMAEFPMDPCLSKAIIIAEKYECTEEVVSICAMLSEQSSLLYRPKDKKILADTAHQNLMKPGGDHMSLLNIWNQWVETDYSVQWCYENFIQVKTLERVRNVRDQLVQLMDRVEVQLVSNPNPNDPTPIQKAITAGFFFNAARLNKSGDSYRTVKQNQTVHIHPSSGMLEKKPRWVVYFELVLTSKEYMRQVMEIQPNWLIEVAPHYYKQSDLDNLDDKKKMPKQKQ</sequence>
<feature type="compositionally biased region" description="Polar residues" evidence="10">
    <location>
        <begin position="32"/>
        <end position="57"/>
    </location>
</feature>
<keyword evidence="6" id="KW-0067">ATP-binding</keyword>
<keyword evidence="5 13" id="KW-0347">Helicase</keyword>
<comment type="caution">
    <text evidence="13">The sequence shown here is derived from an EMBL/GenBank/DDBJ whole genome shotgun (WGS) entry which is preliminary data.</text>
</comment>
<evidence type="ECO:0000256" key="1">
    <source>
        <dbReference type="ARBA" id="ARBA00012552"/>
    </source>
</evidence>
<evidence type="ECO:0000256" key="6">
    <source>
        <dbReference type="ARBA" id="ARBA00022840"/>
    </source>
</evidence>
<dbReference type="Pfam" id="PF00271">
    <property type="entry name" value="Helicase_C"/>
    <property type="match status" value="1"/>
</dbReference>
<accession>A0A1C7N2H1</accession>
<keyword evidence="3" id="KW-0547">Nucleotide-binding</keyword>
<gene>
    <name evidence="13" type="primary">cdc28</name>
    <name evidence="13" type="ORF">A0J61_08661</name>
</gene>
<dbReference type="InterPro" id="IPR002464">
    <property type="entry name" value="DNA/RNA_helicase_DEAH_CS"/>
</dbReference>
<dbReference type="SUPFAM" id="SSF52540">
    <property type="entry name" value="P-loop containing nucleoside triphosphate hydrolases"/>
    <property type="match status" value="1"/>
</dbReference>
<feature type="domain" description="Helicase C-terminal" evidence="12">
    <location>
        <begin position="598"/>
        <end position="774"/>
    </location>
</feature>
<dbReference type="SMART" id="SM00487">
    <property type="entry name" value="DEXDc"/>
    <property type="match status" value="1"/>
</dbReference>
<feature type="compositionally biased region" description="Basic and acidic residues" evidence="10">
    <location>
        <begin position="80"/>
        <end position="100"/>
    </location>
</feature>
<dbReference type="InterPro" id="IPR011709">
    <property type="entry name" value="DEAD-box_helicase_OB_fold"/>
</dbReference>
<dbReference type="InterPro" id="IPR014001">
    <property type="entry name" value="Helicase_ATP-bd"/>
</dbReference>
<dbReference type="InterPro" id="IPR027417">
    <property type="entry name" value="P-loop_NTPase"/>
</dbReference>
<feature type="region of interest" description="Disordered" evidence="10">
    <location>
        <begin position="32"/>
        <end position="221"/>
    </location>
</feature>
<dbReference type="GO" id="GO:0003723">
    <property type="term" value="F:RNA binding"/>
    <property type="evidence" value="ECO:0007669"/>
    <property type="project" value="TreeGrafter"/>
</dbReference>
<evidence type="ECO:0000256" key="9">
    <source>
        <dbReference type="SAM" id="Coils"/>
    </source>
</evidence>
<dbReference type="CDD" id="cd18791">
    <property type="entry name" value="SF2_C_RHA"/>
    <property type="match status" value="1"/>
</dbReference>
<dbReference type="PROSITE" id="PS51192">
    <property type="entry name" value="HELICASE_ATP_BIND_1"/>
    <property type="match status" value="1"/>
</dbReference>
<dbReference type="Proteomes" id="UP000093000">
    <property type="component" value="Unassembled WGS sequence"/>
</dbReference>
<comment type="catalytic activity">
    <reaction evidence="8">
        <text>ATP + H2O = ADP + phosphate + H(+)</text>
        <dbReference type="Rhea" id="RHEA:13065"/>
        <dbReference type="ChEBI" id="CHEBI:15377"/>
        <dbReference type="ChEBI" id="CHEBI:15378"/>
        <dbReference type="ChEBI" id="CHEBI:30616"/>
        <dbReference type="ChEBI" id="CHEBI:43474"/>
        <dbReference type="ChEBI" id="CHEBI:456216"/>
        <dbReference type="EC" id="3.6.4.13"/>
    </reaction>
</comment>
<dbReference type="EC" id="3.6.4.13" evidence="1"/>
<dbReference type="FunFam" id="3.40.50.300:FF:000007">
    <property type="entry name" value="Pre-mRNA-splicing factor ATP-dependent RNA helicase"/>
    <property type="match status" value="1"/>
</dbReference>
<dbReference type="PROSITE" id="PS51194">
    <property type="entry name" value="HELICASE_CTER"/>
    <property type="match status" value="1"/>
</dbReference>
<dbReference type="Gene3D" id="3.40.50.300">
    <property type="entry name" value="P-loop containing nucleotide triphosphate hydrolases"/>
    <property type="match status" value="2"/>
</dbReference>
<feature type="compositionally biased region" description="Basic and acidic residues" evidence="10">
    <location>
        <begin position="143"/>
        <end position="156"/>
    </location>
</feature>
<dbReference type="SMART" id="SM00490">
    <property type="entry name" value="HELICc"/>
    <property type="match status" value="1"/>
</dbReference>
<dbReference type="Pfam" id="PF07717">
    <property type="entry name" value="OB_NTP_bind"/>
    <property type="match status" value="1"/>
</dbReference>
<keyword evidence="7" id="KW-0508">mRNA splicing</keyword>
<dbReference type="PANTHER" id="PTHR18934:SF83">
    <property type="entry name" value="PRE-MRNA-SPLICING FACTOR ATP-DEPENDENT RNA HELICASE DHX16"/>
    <property type="match status" value="1"/>
</dbReference>
<keyword evidence="9" id="KW-0175">Coiled coil</keyword>
<evidence type="ECO:0000256" key="10">
    <source>
        <dbReference type="SAM" id="MobiDB-lite"/>
    </source>
</evidence>
<dbReference type="InParanoid" id="A0A1C7N2H1"/>
<evidence type="ECO:0000259" key="12">
    <source>
        <dbReference type="PROSITE" id="PS51194"/>
    </source>
</evidence>
<dbReference type="GO" id="GO:0005684">
    <property type="term" value="C:U2-type spliceosomal complex"/>
    <property type="evidence" value="ECO:0007669"/>
    <property type="project" value="UniProtKB-ARBA"/>
</dbReference>
<dbReference type="GO" id="GO:0008380">
    <property type="term" value="P:RNA splicing"/>
    <property type="evidence" value="ECO:0007669"/>
    <property type="project" value="UniProtKB-KW"/>
</dbReference>
<dbReference type="PANTHER" id="PTHR18934">
    <property type="entry name" value="ATP-DEPENDENT RNA HELICASE"/>
    <property type="match status" value="1"/>
</dbReference>
<keyword evidence="4" id="KW-0378">Hydrolase</keyword>
<name>A0A1C7N2H1_9FUNG</name>
<dbReference type="FunCoup" id="A0A1C7N2H1">
    <property type="interactions" value="573"/>
</dbReference>
<dbReference type="EMBL" id="LUGH01000689">
    <property type="protein sequence ID" value="OBZ83290.1"/>
    <property type="molecule type" value="Genomic_DNA"/>
</dbReference>
<dbReference type="AlphaFoldDB" id="A0A1C7N2H1"/>
<organism evidence="13 14">
    <name type="scientific">Choanephora cucurbitarum</name>
    <dbReference type="NCBI Taxonomy" id="101091"/>
    <lineage>
        <taxon>Eukaryota</taxon>
        <taxon>Fungi</taxon>
        <taxon>Fungi incertae sedis</taxon>
        <taxon>Mucoromycota</taxon>
        <taxon>Mucoromycotina</taxon>
        <taxon>Mucoromycetes</taxon>
        <taxon>Mucorales</taxon>
        <taxon>Mucorineae</taxon>
        <taxon>Choanephoraceae</taxon>
        <taxon>Choanephoroideae</taxon>
        <taxon>Choanephora</taxon>
    </lineage>
</organism>
<dbReference type="PROSITE" id="PS00690">
    <property type="entry name" value="DEAH_ATP_HELICASE"/>
    <property type="match status" value="1"/>
</dbReference>
<evidence type="ECO:0000313" key="13">
    <source>
        <dbReference type="EMBL" id="OBZ83290.1"/>
    </source>
</evidence>
<evidence type="ECO:0000256" key="7">
    <source>
        <dbReference type="ARBA" id="ARBA00023187"/>
    </source>
</evidence>
<dbReference type="FunFam" id="1.20.120.1080:FF:000001">
    <property type="entry name" value="Pre-mRNA-splicing factor ATP-dependent RNA helicase"/>
    <property type="match status" value="1"/>
</dbReference>
<evidence type="ECO:0000256" key="4">
    <source>
        <dbReference type="ARBA" id="ARBA00022801"/>
    </source>
</evidence>
<reference evidence="13 14" key="1">
    <citation type="submission" date="2016-03" db="EMBL/GenBank/DDBJ databases">
        <title>Choanephora cucurbitarum.</title>
        <authorList>
            <person name="Min B."/>
            <person name="Park H."/>
            <person name="Park J.-H."/>
            <person name="Shin H.-D."/>
            <person name="Choi I.-G."/>
        </authorList>
    </citation>
    <scope>NUCLEOTIDE SEQUENCE [LARGE SCALE GENOMIC DNA]</scope>
    <source>
        <strain evidence="13 14">KUS-F28377</strain>
    </source>
</reference>
<dbReference type="FunFam" id="3.40.50.300:FF:000594">
    <property type="entry name" value="Pre-mRNA-splicing factor ATP-dependent RNA helicase"/>
    <property type="match status" value="1"/>
</dbReference>
<protein>
    <recommendedName>
        <fullName evidence="1">RNA helicase</fullName>
        <ecNumber evidence="1">3.6.4.13</ecNumber>
    </recommendedName>
</protein>
<dbReference type="InterPro" id="IPR007502">
    <property type="entry name" value="Helicase-assoc_dom"/>
</dbReference>
<dbReference type="GO" id="GO:0006397">
    <property type="term" value="P:mRNA processing"/>
    <property type="evidence" value="ECO:0007669"/>
    <property type="project" value="UniProtKB-KW"/>
</dbReference>
<dbReference type="InterPro" id="IPR048333">
    <property type="entry name" value="HA2_WH"/>
</dbReference>
<feature type="domain" description="Helicase ATP-binding" evidence="11">
    <location>
        <begin position="412"/>
        <end position="576"/>
    </location>
</feature>